<evidence type="ECO:0000259" key="3">
    <source>
        <dbReference type="PROSITE" id="PS50011"/>
    </source>
</evidence>
<dbReference type="Gene3D" id="1.10.510.10">
    <property type="entry name" value="Transferase(Phosphotransferase) domain 1"/>
    <property type="match status" value="1"/>
</dbReference>
<dbReference type="FunFam" id="3.30.200.20:FF:000352">
    <property type="entry name" value="Mitogen-activated protein kinase kinase kinase kinase 4"/>
    <property type="match status" value="1"/>
</dbReference>
<dbReference type="AlphaFoldDB" id="A0A315VNC1"/>
<evidence type="ECO:0000313" key="4">
    <source>
        <dbReference type="EMBL" id="PWA25090.1"/>
    </source>
</evidence>
<dbReference type="InterPro" id="IPR008271">
    <property type="entry name" value="Ser/Thr_kinase_AS"/>
</dbReference>
<feature type="region of interest" description="Disordered" evidence="1">
    <location>
        <begin position="39"/>
        <end position="66"/>
    </location>
</feature>
<gene>
    <name evidence="4" type="ORF">CCH79_00019080</name>
</gene>
<comment type="caution">
    <text evidence="4">The sequence shown here is derived from an EMBL/GenBank/DDBJ whole genome shotgun (WGS) entry which is preliminary data.</text>
</comment>
<organism evidence="4 5">
    <name type="scientific">Gambusia affinis</name>
    <name type="common">Western mosquitofish</name>
    <name type="synonym">Heterandria affinis</name>
    <dbReference type="NCBI Taxonomy" id="33528"/>
    <lineage>
        <taxon>Eukaryota</taxon>
        <taxon>Metazoa</taxon>
        <taxon>Chordata</taxon>
        <taxon>Craniata</taxon>
        <taxon>Vertebrata</taxon>
        <taxon>Euteleostomi</taxon>
        <taxon>Actinopterygii</taxon>
        <taxon>Neopterygii</taxon>
        <taxon>Teleostei</taxon>
        <taxon>Neoteleostei</taxon>
        <taxon>Acanthomorphata</taxon>
        <taxon>Ovalentaria</taxon>
        <taxon>Atherinomorphae</taxon>
        <taxon>Cyprinodontiformes</taxon>
        <taxon>Poeciliidae</taxon>
        <taxon>Poeciliinae</taxon>
        <taxon>Gambusia</taxon>
    </lineage>
</organism>
<dbReference type="SMART" id="SM00220">
    <property type="entry name" value="S_TKc"/>
    <property type="match status" value="1"/>
</dbReference>
<dbReference type="GO" id="GO:0005524">
    <property type="term" value="F:ATP binding"/>
    <property type="evidence" value="ECO:0007669"/>
    <property type="project" value="InterPro"/>
</dbReference>
<proteinExistence type="predicted"/>
<dbReference type="SUPFAM" id="SSF56112">
    <property type="entry name" value="Protein kinase-like (PK-like)"/>
    <property type="match status" value="1"/>
</dbReference>
<dbReference type="PANTHER" id="PTHR47096">
    <property type="entry name" value="MISSHAPEN LIKE KINASE 1"/>
    <property type="match status" value="1"/>
</dbReference>
<dbReference type="GO" id="GO:0004672">
    <property type="term" value="F:protein kinase activity"/>
    <property type="evidence" value="ECO:0007669"/>
    <property type="project" value="InterPro"/>
</dbReference>
<dbReference type="GO" id="GO:0005829">
    <property type="term" value="C:cytosol"/>
    <property type="evidence" value="ECO:0007669"/>
    <property type="project" value="TreeGrafter"/>
</dbReference>
<dbReference type="Gene3D" id="3.30.200.20">
    <property type="entry name" value="Phosphorylase Kinase, domain 1"/>
    <property type="match status" value="1"/>
</dbReference>
<reference evidence="4 5" key="1">
    <citation type="journal article" date="2018" name="G3 (Bethesda)">
        <title>A High-Quality Reference Genome for the Invasive Mosquitofish Gambusia affinis Using a Chicago Library.</title>
        <authorList>
            <person name="Hoffberg S.L."/>
            <person name="Troendle N.J."/>
            <person name="Glenn T.C."/>
            <person name="Mahmud O."/>
            <person name="Louha S."/>
            <person name="Chalopin D."/>
            <person name="Bennetzen J.L."/>
            <person name="Mauricio R."/>
        </authorList>
    </citation>
    <scope>NUCLEOTIDE SEQUENCE [LARGE SCALE GENOMIC DNA]</scope>
    <source>
        <strain evidence="4">NE01/NJP1002.9</strain>
        <tissue evidence="4">Muscle</tissue>
    </source>
</reference>
<dbReference type="Proteomes" id="UP000250572">
    <property type="component" value="Unassembled WGS sequence"/>
</dbReference>
<name>A0A315VNC1_GAMAF</name>
<keyword evidence="5" id="KW-1185">Reference proteome</keyword>
<feature type="domain" description="Protein kinase" evidence="3">
    <location>
        <begin position="22"/>
        <end position="318"/>
    </location>
</feature>
<dbReference type="InterPro" id="IPR051700">
    <property type="entry name" value="STE20_Ser-Thr_kinase"/>
</dbReference>
<dbReference type="PANTHER" id="PTHR47096:SF1">
    <property type="entry name" value="MISSHAPEN LIKE KINASE 1"/>
    <property type="match status" value="1"/>
</dbReference>
<keyword evidence="2" id="KW-0732">Signal</keyword>
<dbReference type="EMBL" id="NHOQ01001346">
    <property type="protein sequence ID" value="PWA25090.1"/>
    <property type="molecule type" value="Genomic_DNA"/>
</dbReference>
<dbReference type="InterPro" id="IPR000719">
    <property type="entry name" value="Prot_kinase_dom"/>
</dbReference>
<evidence type="ECO:0000256" key="1">
    <source>
        <dbReference type="SAM" id="MobiDB-lite"/>
    </source>
</evidence>
<evidence type="ECO:0000256" key="2">
    <source>
        <dbReference type="SAM" id="SignalP"/>
    </source>
</evidence>
<dbReference type="PROSITE" id="PS50011">
    <property type="entry name" value="PROTEIN_KINASE_DOM"/>
    <property type="match status" value="1"/>
</dbReference>
<accession>A0A315VNC1</accession>
<feature type="chain" id="PRO_5016269758" description="Protein kinase domain-containing protein" evidence="2">
    <location>
        <begin position="20"/>
        <end position="318"/>
    </location>
</feature>
<dbReference type="PROSITE" id="PS00108">
    <property type="entry name" value="PROTEIN_KINASE_ST"/>
    <property type="match status" value="1"/>
</dbReference>
<feature type="signal peptide" evidence="2">
    <location>
        <begin position="1"/>
        <end position="19"/>
    </location>
</feature>
<dbReference type="InterPro" id="IPR011009">
    <property type="entry name" value="Kinase-like_dom_sf"/>
</dbReference>
<protein>
    <recommendedName>
        <fullName evidence="3">Protein kinase domain-containing protein</fullName>
    </recommendedName>
</protein>
<dbReference type="Pfam" id="PF00069">
    <property type="entry name" value="Pkinase"/>
    <property type="match status" value="1"/>
</dbReference>
<sequence>MIYCCVSLCSALLIRPATLRLVQLFLLLGDGEMWVMVQSSGGTKEEKPDDNDEIKHRNSTKNTRNGRHVKTGQLAAIKVMDVTGDEEEEIKAEINMLKKYSHHRNIATYYGAFIKKNPPGMDDQLWLVMEFCGAGSVTDLIKNTKGNSLKEEWIAYICREILRGLTHLHQHKVIHRDIKGQNVLLTENAEVKLGEKLNPQLEAVKGSPGLTSFWTVLDFGVSAQLDRTVGRRNTFIGTPYWMAPEVIACDENPDATYDFKVCWSVRSGSNILSDVHSVRHASDESALPHPQKPCAETQVKEVVSVLKVFQSLNFPPGS</sequence>
<evidence type="ECO:0000313" key="5">
    <source>
        <dbReference type="Proteomes" id="UP000250572"/>
    </source>
</evidence>